<feature type="compositionally biased region" description="Basic and acidic residues" evidence="1">
    <location>
        <begin position="156"/>
        <end position="174"/>
    </location>
</feature>
<feature type="compositionally biased region" description="Basic residues" evidence="1">
    <location>
        <begin position="32"/>
        <end position="46"/>
    </location>
</feature>
<proteinExistence type="predicted"/>
<feature type="compositionally biased region" description="Basic residues" evidence="1">
    <location>
        <begin position="110"/>
        <end position="119"/>
    </location>
</feature>
<dbReference type="EMBL" id="CADCTU010000612">
    <property type="protein sequence ID" value="CAA9336760.1"/>
    <property type="molecule type" value="Genomic_DNA"/>
</dbReference>
<feature type="compositionally biased region" description="Basic residues" evidence="1">
    <location>
        <begin position="1"/>
        <end position="18"/>
    </location>
</feature>
<gene>
    <name evidence="2" type="ORF">AVDCRST_MAG11-2755</name>
</gene>
<evidence type="ECO:0000313" key="2">
    <source>
        <dbReference type="EMBL" id="CAA9336760.1"/>
    </source>
</evidence>
<feature type="compositionally biased region" description="Basic residues" evidence="1">
    <location>
        <begin position="54"/>
        <end position="71"/>
    </location>
</feature>
<protein>
    <submittedName>
        <fullName evidence="2">Uncharacterized protein</fullName>
    </submittedName>
</protein>
<feature type="compositionally biased region" description="Basic and acidic residues" evidence="1">
    <location>
        <begin position="120"/>
        <end position="145"/>
    </location>
</feature>
<feature type="region of interest" description="Disordered" evidence="1">
    <location>
        <begin position="1"/>
        <end position="183"/>
    </location>
</feature>
<reference evidence="2" key="1">
    <citation type="submission" date="2020-02" db="EMBL/GenBank/DDBJ databases">
        <authorList>
            <person name="Meier V. D."/>
        </authorList>
    </citation>
    <scope>NUCLEOTIDE SEQUENCE</scope>
    <source>
        <strain evidence="2">AVDCRST_MAG11</strain>
    </source>
</reference>
<organism evidence="2">
    <name type="scientific">uncultured Gemmatimonadaceae bacterium</name>
    <dbReference type="NCBI Taxonomy" id="246130"/>
    <lineage>
        <taxon>Bacteria</taxon>
        <taxon>Pseudomonadati</taxon>
        <taxon>Gemmatimonadota</taxon>
        <taxon>Gemmatimonadia</taxon>
        <taxon>Gemmatimonadales</taxon>
        <taxon>Gemmatimonadaceae</taxon>
        <taxon>environmental samples</taxon>
    </lineage>
</organism>
<feature type="non-terminal residue" evidence="2">
    <location>
        <position position="1"/>
    </location>
</feature>
<evidence type="ECO:0000256" key="1">
    <source>
        <dbReference type="SAM" id="MobiDB-lite"/>
    </source>
</evidence>
<name>A0A6J4LMF5_9BACT</name>
<accession>A0A6J4LMF5</accession>
<feature type="non-terminal residue" evidence="2">
    <location>
        <position position="183"/>
    </location>
</feature>
<dbReference type="AlphaFoldDB" id="A0A6J4LMF5"/>
<feature type="compositionally biased region" description="Basic residues" evidence="1">
    <location>
        <begin position="80"/>
        <end position="98"/>
    </location>
</feature>
<sequence length="183" mass="19929">RARRAPRRRPRPPRRHRALGGGRDPVPGERGRRARPAAHPARRPGRRPLERARRAPRWAARPRGRVARGHRAPGGVGGGGRRRPPGRPRARHAGRSRAAHPDAPAGGRAPVRRGRRRRRAGAEPRGGERRVDPARRARCAGREPRVGGAGAGAALDRAEPRRGRLHGLGDDRAHPAPAPRPPL</sequence>